<name>A0A6C0LGW1_9ZZZZ</name>
<sequence length="166" mass="19584">MISIYRCCGFESNAFERPILQEKMIIEKQSKEDKEEKEKEKPTFYSGDTVSVYNDDIYHRATIIYVEKVMSFLEGECQHMYARFHNPVIYHHFLKKGLRLISIHPKGVFEKCVVVTILYEEDAGEKDKIKEILVKNESTMSSRMVYSINLEKIDSILINEYKIKQV</sequence>
<evidence type="ECO:0000313" key="1">
    <source>
        <dbReference type="EMBL" id="QHU28372.1"/>
    </source>
</evidence>
<protein>
    <submittedName>
        <fullName evidence="1">Uncharacterized protein</fullName>
    </submittedName>
</protein>
<reference evidence="1" key="1">
    <citation type="journal article" date="2020" name="Nature">
        <title>Giant virus diversity and host interactions through global metagenomics.</title>
        <authorList>
            <person name="Schulz F."/>
            <person name="Roux S."/>
            <person name="Paez-Espino D."/>
            <person name="Jungbluth S."/>
            <person name="Walsh D.A."/>
            <person name="Denef V.J."/>
            <person name="McMahon K.D."/>
            <person name="Konstantinidis K.T."/>
            <person name="Eloe-Fadrosh E.A."/>
            <person name="Kyrpides N.C."/>
            <person name="Woyke T."/>
        </authorList>
    </citation>
    <scope>NUCLEOTIDE SEQUENCE</scope>
    <source>
        <strain evidence="1">GVMAG-M-3300027770-73</strain>
    </source>
</reference>
<proteinExistence type="predicted"/>
<dbReference type="EMBL" id="MN740472">
    <property type="protein sequence ID" value="QHU28372.1"/>
    <property type="molecule type" value="Genomic_DNA"/>
</dbReference>
<organism evidence="1">
    <name type="scientific">viral metagenome</name>
    <dbReference type="NCBI Taxonomy" id="1070528"/>
    <lineage>
        <taxon>unclassified sequences</taxon>
        <taxon>metagenomes</taxon>
        <taxon>organismal metagenomes</taxon>
    </lineage>
</organism>
<dbReference type="AlphaFoldDB" id="A0A6C0LGW1"/>
<accession>A0A6C0LGW1</accession>